<dbReference type="InterPro" id="IPR001812">
    <property type="entry name" value="Trypano_VSG_A_N_dom"/>
</dbReference>
<evidence type="ECO:0000256" key="8">
    <source>
        <dbReference type="SAM" id="MobiDB-lite"/>
    </source>
</evidence>
<dbReference type="AlphaFoldDB" id="M4SYH3"/>
<dbReference type="InterPro" id="IPR027446">
    <property type="entry name" value="VSG_C_dom_sf"/>
</dbReference>
<comment type="subcellular location">
    <subcellularLocation>
        <location evidence="2">Cell membrane</location>
        <topology evidence="2">Lipid-anchor</topology>
        <topology evidence="2">GPI-anchor</topology>
    </subcellularLocation>
</comment>
<keyword evidence="9" id="KW-0732">Signal</keyword>
<dbReference type="VEuPathDB" id="TriTrypDB:Tb10.v4.0096"/>
<feature type="chain" id="PRO_5004057673" evidence="9">
    <location>
        <begin position="29"/>
        <end position="484"/>
    </location>
</feature>
<keyword evidence="4" id="KW-0336">GPI-anchor</keyword>
<name>M4SYH3_9TRYP</name>
<evidence type="ECO:0000313" key="11">
    <source>
        <dbReference type="EMBL" id="AGH61159.1"/>
    </source>
</evidence>
<sequence length="484" mass="51274">MPTAAKSNLRSTIVCCICLATGLQTAAPQNNKALKFEAWNPLCKLTADLDNVNKQAHANLQADITKLAEATRRKLRAQIFLAKHGGNASSDIYAPLMAFVAEKAAQQLAQLPKASTTALAAVQHSAHLQGHLAEFLTLFGSAAVSNGNDHGCLEKSSNARTQAIAGIEQLSQCALKPTDVTAAAQPISTLTPVAYTNLPAATTDAGNLIAVSTSLTCGLTQGADANSGSGGIIANGQNLKSAIPIAAGAFKIGDGALTGINLNAATGLQATAPVYSAVLEKIKTELQPRTASNDYSESATKSSASVKKAFAATYEGTDKPGQNTQGLINTHYNKGNEFETHFWNQILDEKVKKQTPDGSTDGVQLKEIDSIVDLELTLIYYNHLNNVKLREQAKDLQEAKKNVKIVTKTQAEICAGLKEKVPCNENPNCKYNEEKKEDPKCELSEKGKQAAEKTEGKDAKTTNATASNSFVINKAPLLLAVLLF</sequence>
<keyword evidence="5" id="KW-0472">Membrane</keyword>
<evidence type="ECO:0000256" key="6">
    <source>
        <dbReference type="ARBA" id="ARBA00023180"/>
    </source>
</evidence>
<dbReference type="SUPFAM" id="SSF58087">
    <property type="entry name" value="Variant surface glycoprotein (N-terminal domain)"/>
    <property type="match status" value="1"/>
</dbReference>
<evidence type="ECO:0000256" key="9">
    <source>
        <dbReference type="SAM" id="SignalP"/>
    </source>
</evidence>
<evidence type="ECO:0000256" key="3">
    <source>
        <dbReference type="ARBA" id="ARBA00022475"/>
    </source>
</evidence>
<dbReference type="SUPFAM" id="SSF118251">
    <property type="entry name" value="Variant surface glycoprotein MITAT 1.2, VSG 221, C-terminal domain"/>
    <property type="match status" value="1"/>
</dbReference>
<evidence type="ECO:0000256" key="7">
    <source>
        <dbReference type="ARBA" id="ARBA00023288"/>
    </source>
</evidence>
<feature type="signal peptide" evidence="9">
    <location>
        <begin position="1"/>
        <end position="28"/>
    </location>
</feature>
<dbReference type="GO" id="GO:0005886">
    <property type="term" value="C:plasma membrane"/>
    <property type="evidence" value="ECO:0007669"/>
    <property type="project" value="UniProtKB-SubCell"/>
</dbReference>
<evidence type="ECO:0000259" key="10">
    <source>
        <dbReference type="Pfam" id="PF00913"/>
    </source>
</evidence>
<evidence type="ECO:0000256" key="2">
    <source>
        <dbReference type="ARBA" id="ARBA00004609"/>
    </source>
</evidence>
<keyword evidence="3" id="KW-1003">Cell membrane</keyword>
<organism evidence="11">
    <name type="scientific">Trypanosoma brucei</name>
    <dbReference type="NCBI Taxonomy" id="5691"/>
    <lineage>
        <taxon>Eukaryota</taxon>
        <taxon>Discoba</taxon>
        <taxon>Euglenozoa</taxon>
        <taxon>Kinetoplastea</taxon>
        <taxon>Metakinetoplastina</taxon>
        <taxon>Trypanosomatida</taxon>
        <taxon>Trypanosomatidae</taxon>
        <taxon>Trypanosoma</taxon>
    </lineage>
</organism>
<dbReference type="GO" id="GO:0042783">
    <property type="term" value="P:symbiont-mediated evasion of host immune response"/>
    <property type="evidence" value="ECO:0007669"/>
    <property type="project" value="InterPro"/>
</dbReference>
<protein>
    <submittedName>
        <fullName evidence="11">Variant surface glycoprotein 601</fullName>
    </submittedName>
</protein>
<reference evidence="11" key="2">
    <citation type="journal article" date="2014" name="Mol. Biochem. Parasitol.">
        <title>Capturing the variant surface glycoprotein repertoire (the VSGnome) of Trypanosoma brucei Lister 427.</title>
        <authorList>
            <person name="Cross G.A."/>
            <person name="Kim H.S."/>
            <person name="Wickstead B."/>
        </authorList>
    </citation>
    <scope>NUCLEOTIDE SEQUENCE</scope>
    <source>
        <strain evidence="11">Lister 427</strain>
    </source>
</reference>
<evidence type="ECO:0000256" key="1">
    <source>
        <dbReference type="ARBA" id="ARBA00002523"/>
    </source>
</evidence>
<reference evidence="11" key="1">
    <citation type="submission" date="2013-02" db="EMBL/GenBank/DDBJ databases">
        <authorList>
            <person name="Cross G.A.M."/>
            <person name="Kim H.-S."/>
            <person name="Wickstead B."/>
        </authorList>
    </citation>
    <scope>NUCLEOTIDE SEQUENCE</scope>
    <source>
        <strain evidence="11">Lister 427</strain>
    </source>
</reference>
<proteinExistence type="predicted"/>
<evidence type="ECO:0000256" key="4">
    <source>
        <dbReference type="ARBA" id="ARBA00022622"/>
    </source>
</evidence>
<dbReference type="Gene3D" id="3.90.150.10">
    <property type="entry name" value="Variant Surface Glycoprotein, subunit A domain 1"/>
    <property type="match status" value="1"/>
</dbReference>
<keyword evidence="7" id="KW-0449">Lipoprotein</keyword>
<accession>M4SYH3</accession>
<dbReference type="Pfam" id="PF00913">
    <property type="entry name" value="Trypan_glycop"/>
    <property type="match status" value="1"/>
</dbReference>
<dbReference type="GO" id="GO:0098552">
    <property type="term" value="C:side of membrane"/>
    <property type="evidence" value="ECO:0007669"/>
    <property type="project" value="UniProtKB-KW"/>
</dbReference>
<comment type="function">
    <text evidence="1">VSG forms a coat on the surface of the parasite. The trypanosome evades the immune response of the host by expressing a series of antigenically distinct VSGs from an estimated 1000 VSG genes.</text>
</comment>
<dbReference type="VEuPathDB" id="TriTrypDB:Tb427_000240600"/>
<keyword evidence="6" id="KW-0325">Glycoprotein</keyword>
<feature type="domain" description="Trypanosome variant surface glycoprotein A-type N-terminal" evidence="10">
    <location>
        <begin position="16"/>
        <end position="381"/>
    </location>
</feature>
<dbReference type="EMBL" id="KC613728">
    <property type="protein sequence ID" value="AGH61159.1"/>
    <property type="molecule type" value="Genomic_DNA"/>
</dbReference>
<feature type="region of interest" description="Disordered" evidence="8">
    <location>
        <begin position="434"/>
        <end position="465"/>
    </location>
</feature>
<dbReference type="Gene3D" id="1.10.470.10">
    <property type="entry name" value="Variant Surface Glycoprotein, subunit A, domain 2"/>
    <property type="match status" value="1"/>
</dbReference>
<feature type="compositionally biased region" description="Basic and acidic residues" evidence="8">
    <location>
        <begin position="434"/>
        <end position="460"/>
    </location>
</feature>
<evidence type="ECO:0000256" key="5">
    <source>
        <dbReference type="ARBA" id="ARBA00023136"/>
    </source>
</evidence>